<comment type="similarity">
    <text evidence="3">Belongs to the HPF/YfiA ribosome-associated protein family. YfiA subfamily.</text>
</comment>
<dbReference type="PANTHER" id="PTHR33231">
    <property type="entry name" value="30S RIBOSOMAL PROTEIN"/>
    <property type="match status" value="1"/>
</dbReference>
<dbReference type="CDD" id="cd00552">
    <property type="entry name" value="RaiA"/>
    <property type="match status" value="1"/>
</dbReference>
<dbReference type="InterPro" id="IPR036567">
    <property type="entry name" value="RHF-like"/>
</dbReference>
<dbReference type="PANTHER" id="PTHR33231:SF3">
    <property type="entry name" value="RIBOSOME-ASSOCIATED INHIBITOR A"/>
    <property type="match status" value="1"/>
</dbReference>
<dbReference type="Pfam" id="PF02482">
    <property type="entry name" value="Ribosomal_S30AE"/>
    <property type="match status" value="1"/>
</dbReference>
<dbReference type="Proteomes" id="UP000501602">
    <property type="component" value="Chromosome"/>
</dbReference>
<dbReference type="AlphaFoldDB" id="A0A6H1UA91"/>
<name>A0A6H1UA91_9GAMM</name>
<dbReference type="KEGG" id="fes:HER31_00685"/>
<dbReference type="InterPro" id="IPR050574">
    <property type="entry name" value="HPF/YfiA_ribosome-assoc"/>
</dbReference>
<dbReference type="Gene3D" id="3.30.160.100">
    <property type="entry name" value="Ribosome hibernation promotion factor-like"/>
    <property type="match status" value="1"/>
</dbReference>
<reference evidence="4 5" key="1">
    <citation type="submission" date="2020-04" db="EMBL/GenBank/DDBJ databases">
        <title>Ferrimonas sp. S7 isolated from sea water.</title>
        <authorList>
            <person name="Bae S.S."/>
            <person name="Baek K."/>
        </authorList>
    </citation>
    <scope>NUCLEOTIDE SEQUENCE [LARGE SCALE GENOMIC DNA]</scope>
    <source>
        <strain evidence="4 5">S7</strain>
    </source>
</reference>
<accession>A0A6H1UA91</accession>
<dbReference type="GO" id="GO:0045900">
    <property type="term" value="P:negative regulation of translational elongation"/>
    <property type="evidence" value="ECO:0007669"/>
    <property type="project" value="TreeGrafter"/>
</dbReference>
<evidence type="ECO:0000256" key="1">
    <source>
        <dbReference type="ARBA" id="ARBA00022845"/>
    </source>
</evidence>
<keyword evidence="2" id="KW-0346">Stress response</keyword>
<keyword evidence="1" id="KW-0810">Translation regulation</keyword>
<dbReference type="InterPro" id="IPR003489">
    <property type="entry name" value="RHF/RaiA"/>
</dbReference>
<proteinExistence type="inferred from homology"/>
<evidence type="ECO:0000256" key="3">
    <source>
        <dbReference type="ARBA" id="ARBA00038431"/>
    </source>
</evidence>
<gene>
    <name evidence="4" type="primary">raiA</name>
    <name evidence="4" type="ORF">HER31_00685</name>
</gene>
<dbReference type="EMBL" id="CP051180">
    <property type="protein sequence ID" value="QIZ75549.1"/>
    <property type="molecule type" value="Genomic_DNA"/>
</dbReference>
<dbReference type="SUPFAM" id="SSF69754">
    <property type="entry name" value="Ribosome binding protein Y (YfiA homologue)"/>
    <property type="match status" value="1"/>
</dbReference>
<evidence type="ECO:0000256" key="2">
    <source>
        <dbReference type="ARBA" id="ARBA00023016"/>
    </source>
</evidence>
<keyword evidence="5" id="KW-1185">Reference proteome</keyword>
<sequence length="109" mass="12115">MRIEITSKSVAVTESMETHIDSCFEKLARHDIDLIGPHIIITQEGKEFQVEATTNSSVGHLFAKANAEDLYAAINQLGQRLERQVNKLVDKATSRRHDRTAAVIDADIA</sequence>
<dbReference type="GO" id="GO:0043024">
    <property type="term" value="F:ribosomal small subunit binding"/>
    <property type="evidence" value="ECO:0007669"/>
    <property type="project" value="TreeGrafter"/>
</dbReference>
<dbReference type="GO" id="GO:0022627">
    <property type="term" value="C:cytosolic small ribosomal subunit"/>
    <property type="evidence" value="ECO:0007669"/>
    <property type="project" value="TreeGrafter"/>
</dbReference>
<organism evidence="4 5">
    <name type="scientific">Ferrimonas lipolytica</name>
    <dbReference type="NCBI Taxonomy" id="2724191"/>
    <lineage>
        <taxon>Bacteria</taxon>
        <taxon>Pseudomonadati</taxon>
        <taxon>Pseudomonadota</taxon>
        <taxon>Gammaproteobacteria</taxon>
        <taxon>Alteromonadales</taxon>
        <taxon>Ferrimonadaceae</taxon>
        <taxon>Ferrimonas</taxon>
    </lineage>
</organism>
<evidence type="ECO:0000313" key="5">
    <source>
        <dbReference type="Proteomes" id="UP000501602"/>
    </source>
</evidence>
<dbReference type="NCBIfam" id="TIGR00741">
    <property type="entry name" value="yfiA"/>
    <property type="match status" value="1"/>
</dbReference>
<protein>
    <submittedName>
        <fullName evidence="4">Ribosome-associated translation inhibitor RaiA</fullName>
    </submittedName>
</protein>
<evidence type="ECO:0000313" key="4">
    <source>
        <dbReference type="EMBL" id="QIZ75549.1"/>
    </source>
</evidence>
<dbReference type="RefSeq" id="WP_168658810.1">
    <property type="nucleotide sequence ID" value="NZ_CP051180.1"/>
</dbReference>